<dbReference type="GO" id="GO:0003677">
    <property type="term" value="F:DNA binding"/>
    <property type="evidence" value="ECO:0007669"/>
    <property type="project" value="TreeGrafter"/>
</dbReference>
<dbReference type="Proteomes" id="UP000277580">
    <property type="component" value="Unassembled WGS sequence"/>
</dbReference>
<gene>
    <name evidence="2" type="ORF">P167DRAFT_490499</name>
</gene>
<proteinExistence type="predicted"/>
<name>A0A3N4KN28_9PEZI</name>
<dbReference type="PANTHER" id="PTHR19303:SF74">
    <property type="entry name" value="POGO TRANSPOSABLE ELEMENT WITH KRAB DOMAIN"/>
    <property type="match status" value="1"/>
</dbReference>
<dbReference type="EMBL" id="ML119141">
    <property type="protein sequence ID" value="RPB10742.1"/>
    <property type="molecule type" value="Genomic_DNA"/>
</dbReference>
<dbReference type="STRING" id="1392247.A0A3N4KN28"/>
<dbReference type="InParanoid" id="A0A3N4KN28"/>
<dbReference type="InterPro" id="IPR050863">
    <property type="entry name" value="CenT-Element_Derived"/>
</dbReference>
<dbReference type="PANTHER" id="PTHR19303">
    <property type="entry name" value="TRANSPOSON"/>
    <property type="match status" value="1"/>
</dbReference>
<dbReference type="InterPro" id="IPR004875">
    <property type="entry name" value="DDE_SF_endonuclease_dom"/>
</dbReference>
<feature type="domain" description="DDE-1" evidence="1">
    <location>
        <begin position="123"/>
        <end position="285"/>
    </location>
</feature>
<organism evidence="2 3">
    <name type="scientific">Morchella conica CCBAS932</name>
    <dbReference type="NCBI Taxonomy" id="1392247"/>
    <lineage>
        <taxon>Eukaryota</taxon>
        <taxon>Fungi</taxon>
        <taxon>Dikarya</taxon>
        <taxon>Ascomycota</taxon>
        <taxon>Pezizomycotina</taxon>
        <taxon>Pezizomycetes</taxon>
        <taxon>Pezizales</taxon>
        <taxon>Morchellaceae</taxon>
        <taxon>Morchella</taxon>
    </lineage>
</organism>
<evidence type="ECO:0000313" key="2">
    <source>
        <dbReference type="EMBL" id="RPB10742.1"/>
    </source>
</evidence>
<reference evidence="2 3" key="1">
    <citation type="journal article" date="2018" name="Nat. Ecol. Evol.">
        <title>Pezizomycetes genomes reveal the molecular basis of ectomycorrhizal truffle lifestyle.</title>
        <authorList>
            <person name="Murat C."/>
            <person name="Payen T."/>
            <person name="Noel B."/>
            <person name="Kuo A."/>
            <person name="Morin E."/>
            <person name="Chen J."/>
            <person name="Kohler A."/>
            <person name="Krizsan K."/>
            <person name="Balestrini R."/>
            <person name="Da Silva C."/>
            <person name="Montanini B."/>
            <person name="Hainaut M."/>
            <person name="Levati E."/>
            <person name="Barry K.W."/>
            <person name="Belfiori B."/>
            <person name="Cichocki N."/>
            <person name="Clum A."/>
            <person name="Dockter R.B."/>
            <person name="Fauchery L."/>
            <person name="Guy J."/>
            <person name="Iotti M."/>
            <person name="Le Tacon F."/>
            <person name="Lindquist E.A."/>
            <person name="Lipzen A."/>
            <person name="Malagnac F."/>
            <person name="Mello A."/>
            <person name="Molinier V."/>
            <person name="Miyauchi S."/>
            <person name="Poulain J."/>
            <person name="Riccioni C."/>
            <person name="Rubini A."/>
            <person name="Sitrit Y."/>
            <person name="Splivallo R."/>
            <person name="Traeger S."/>
            <person name="Wang M."/>
            <person name="Zifcakova L."/>
            <person name="Wipf D."/>
            <person name="Zambonelli A."/>
            <person name="Paolocci F."/>
            <person name="Nowrousian M."/>
            <person name="Ottonello S."/>
            <person name="Baldrian P."/>
            <person name="Spatafora J.W."/>
            <person name="Henrissat B."/>
            <person name="Nagy L.G."/>
            <person name="Aury J.M."/>
            <person name="Wincker P."/>
            <person name="Grigoriev I.V."/>
            <person name="Bonfante P."/>
            <person name="Martin F.M."/>
        </authorList>
    </citation>
    <scope>NUCLEOTIDE SEQUENCE [LARGE SCALE GENOMIC DNA]</scope>
    <source>
        <strain evidence="2 3">CCBAS932</strain>
    </source>
</reference>
<sequence>MATALAQKQAKEEGLPTTDESTYIGKKWISRFLDRHPDLAAKFSNQLDNRRQNASNLITLQDYFDKLTRLIRKLISKGFIPSKDTYNFDEKDFILGYSSKAKVICRSWRWNPNVAQNGSGELITVVEAVSAAGNSLPSWVIYKVKGHYMGWHTAVDYPIAVFAYSENSCTDNVLGLRGLKQHFDPHTAKLSNGRARLLIMDGHGSHLTYEFCSYDLSHEIYFICFPAHSTHLLQPLDVGFFSPLQHYYGKAADTHIRETRTGIMKGMFSKFFTEAKSKEYSKETIEASFRTTGIHPLNPDEVLNKARPTKAVKTVCPIDLHMKTPRIR</sequence>
<dbReference type="GO" id="GO:0005634">
    <property type="term" value="C:nucleus"/>
    <property type="evidence" value="ECO:0007669"/>
    <property type="project" value="TreeGrafter"/>
</dbReference>
<dbReference type="OrthoDB" id="5425161at2759"/>
<keyword evidence="3" id="KW-1185">Reference proteome</keyword>
<protein>
    <submittedName>
        <fullName evidence="2">DDE-domain-containing protein</fullName>
    </submittedName>
</protein>
<evidence type="ECO:0000313" key="3">
    <source>
        <dbReference type="Proteomes" id="UP000277580"/>
    </source>
</evidence>
<evidence type="ECO:0000259" key="1">
    <source>
        <dbReference type="Pfam" id="PF03184"/>
    </source>
</evidence>
<accession>A0A3N4KN28</accession>
<dbReference type="AlphaFoldDB" id="A0A3N4KN28"/>
<dbReference type="Pfam" id="PF03184">
    <property type="entry name" value="DDE_1"/>
    <property type="match status" value="1"/>
</dbReference>